<feature type="compositionally biased region" description="Low complexity" evidence="1">
    <location>
        <begin position="1"/>
        <end position="13"/>
    </location>
</feature>
<evidence type="ECO:0000256" key="1">
    <source>
        <dbReference type="SAM" id="MobiDB-lite"/>
    </source>
</evidence>
<accession>A0A8K0IL79</accession>
<reference evidence="2" key="1">
    <citation type="journal article" date="2017" name="Gigascience">
        <title>The genome draft of coconut (Cocos nucifera).</title>
        <authorList>
            <person name="Xiao Y."/>
            <person name="Xu P."/>
            <person name="Fan H."/>
            <person name="Baudouin L."/>
            <person name="Xia W."/>
            <person name="Bocs S."/>
            <person name="Xu J."/>
            <person name="Li Q."/>
            <person name="Guo A."/>
            <person name="Zhou L."/>
            <person name="Li J."/>
            <person name="Wu Y."/>
            <person name="Ma Z."/>
            <person name="Armero A."/>
            <person name="Issali A.E."/>
            <person name="Liu N."/>
            <person name="Peng M."/>
            <person name="Yang Y."/>
        </authorList>
    </citation>
    <scope>NUCLEOTIDE SEQUENCE</scope>
    <source>
        <tissue evidence="2">Spear leaf of Hainan Tall coconut</tissue>
    </source>
</reference>
<keyword evidence="3" id="KW-1185">Reference proteome</keyword>
<name>A0A8K0IL79_COCNU</name>
<dbReference type="SUPFAM" id="SSF54277">
    <property type="entry name" value="CAD &amp; PB1 domains"/>
    <property type="match status" value="1"/>
</dbReference>
<reference evidence="2" key="2">
    <citation type="submission" date="2019-07" db="EMBL/GenBank/DDBJ databases">
        <authorList>
            <person name="Yang Y."/>
            <person name="Bocs S."/>
            <person name="Baudouin L."/>
        </authorList>
    </citation>
    <scope>NUCLEOTIDE SEQUENCE</scope>
    <source>
        <tissue evidence="2">Spear leaf of Hainan Tall coconut</tissue>
    </source>
</reference>
<dbReference type="PANTHER" id="PTHR31066">
    <property type="entry name" value="OS05G0427100 PROTEIN-RELATED"/>
    <property type="match status" value="1"/>
</dbReference>
<dbReference type="InterPro" id="IPR053198">
    <property type="entry name" value="Gynoecium_Dev_Regulator"/>
</dbReference>
<dbReference type="Proteomes" id="UP000797356">
    <property type="component" value="Chromosome 9"/>
</dbReference>
<dbReference type="EMBL" id="CM017880">
    <property type="protein sequence ID" value="KAG1361506.1"/>
    <property type="molecule type" value="Genomic_DNA"/>
</dbReference>
<protein>
    <submittedName>
        <fullName evidence="2">Putative leucine-rich repeat extensin-like protein 2</fullName>
    </submittedName>
</protein>
<proteinExistence type="predicted"/>
<dbReference type="OrthoDB" id="1938580at2759"/>
<evidence type="ECO:0000313" key="2">
    <source>
        <dbReference type="EMBL" id="KAG1361506.1"/>
    </source>
</evidence>
<dbReference type="PANTHER" id="PTHR31066:SF85">
    <property type="entry name" value="OS02G0809100 PROTEIN"/>
    <property type="match status" value="1"/>
</dbReference>
<evidence type="ECO:0000313" key="3">
    <source>
        <dbReference type="Proteomes" id="UP000797356"/>
    </source>
</evidence>
<dbReference type="AlphaFoldDB" id="A0A8K0IL79"/>
<comment type="caution">
    <text evidence="2">The sequence shown here is derived from an EMBL/GenBank/DDBJ whole genome shotgun (WGS) entry which is preliminary data.</text>
</comment>
<sequence length="95" mass="10389">MDSSSYPDSGDSSPRSREIDWDEPPPAAAAAPAPARVKLMISYGGRIQPRPHDNQLSYIGGETKILTIDRSIRLPALLSKLASLSNIDDDLCFKY</sequence>
<gene>
    <name evidence="2" type="ORF">COCNU_09G009690</name>
</gene>
<organism evidence="2 3">
    <name type="scientific">Cocos nucifera</name>
    <name type="common">Coconut palm</name>
    <dbReference type="NCBI Taxonomy" id="13894"/>
    <lineage>
        <taxon>Eukaryota</taxon>
        <taxon>Viridiplantae</taxon>
        <taxon>Streptophyta</taxon>
        <taxon>Embryophyta</taxon>
        <taxon>Tracheophyta</taxon>
        <taxon>Spermatophyta</taxon>
        <taxon>Magnoliopsida</taxon>
        <taxon>Liliopsida</taxon>
        <taxon>Arecaceae</taxon>
        <taxon>Arecoideae</taxon>
        <taxon>Cocoseae</taxon>
        <taxon>Attaleinae</taxon>
        <taxon>Cocos</taxon>
    </lineage>
</organism>
<feature type="region of interest" description="Disordered" evidence="1">
    <location>
        <begin position="1"/>
        <end position="32"/>
    </location>
</feature>